<reference evidence="3 4" key="1">
    <citation type="submission" date="2022-05" db="EMBL/GenBank/DDBJ databases">
        <authorList>
            <consortium name="Genoscope - CEA"/>
            <person name="William W."/>
        </authorList>
    </citation>
    <scope>NUCLEOTIDE SEQUENCE [LARGE SCALE GENOMIC DNA]</scope>
</reference>
<dbReference type="PROSITE" id="PS50168">
    <property type="entry name" value="DED"/>
    <property type="match status" value="1"/>
</dbReference>
<evidence type="ECO:0000313" key="4">
    <source>
        <dbReference type="Proteomes" id="UP001159427"/>
    </source>
</evidence>
<dbReference type="InterPro" id="IPR001875">
    <property type="entry name" value="DED_dom"/>
</dbReference>
<evidence type="ECO:0000313" key="3">
    <source>
        <dbReference type="EMBL" id="CAH3017517.1"/>
    </source>
</evidence>
<dbReference type="Gene3D" id="1.10.533.10">
    <property type="entry name" value="Death Domain, Fas"/>
    <property type="match status" value="1"/>
</dbReference>
<feature type="compositionally biased region" description="Acidic residues" evidence="1">
    <location>
        <begin position="152"/>
        <end position="163"/>
    </location>
</feature>
<dbReference type="InterPro" id="IPR011029">
    <property type="entry name" value="DEATH-like_dom_sf"/>
</dbReference>
<evidence type="ECO:0000259" key="2">
    <source>
        <dbReference type="PROSITE" id="PS50168"/>
    </source>
</evidence>
<evidence type="ECO:0000256" key="1">
    <source>
        <dbReference type="SAM" id="MobiDB-lite"/>
    </source>
</evidence>
<dbReference type="Proteomes" id="UP001159427">
    <property type="component" value="Unassembled WGS sequence"/>
</dbReference>
<keyword evidence="4" id="KW-1185">Reference proteome</keyword>
<organism evidence="3 4">
    <name type="scientific">Porites evermanni</name>
    <dbReference type="NCBI Taxonomy" id="104178"/>
    <lineage>
        <taxon>Eukaryota</taxon>
        <taxon>Metazoa</taxon>
        <taxon>Cnidaria</taxon>
        <taxon>Anthozoa</taxon>
        <taxon>Hexacorallia</taxon>
        <taxon>Scleractinia</taxon>
        <taxon>Fungiina</taxon>
        <taxon>Poritidae</taxon>
        <taxon>Porites</taxon>
    </lineage>
</organism>
<proteinExistence type="predicted"/>
<accession>A0ABN8LPA5</accession>
<dbReference type="EMBL" id="CALNXI010000064">
    <property type="protein sequence ID" value="CAH3017517.1"/>
    <property type="molecule type" value="Genomic_DNA"/>
</dbReference>
<protein>
    <recommendedName>
        <fullName evidence="2">DED domain-containing protein</fullName>
    </recommendedName>
</protein>
<comment type="caution">
    <text evidence="3">The sequence shown here is derived from an EMBL/GenBank/DDBJ whole genome shotgun (WGS) entry which is preliminary data.</text>
</comment>
<name>A0ABN8LPA5_9CNID</name>
<dbReference type="SMART" id="SM00031">
    <property type="entry name" value="DED"/>
    <property type="match status" value="1"/>
</dbReference>
<feature type="region of interest" description="Disordered" evidence="1">
    <location>
        <begin position="142"/>
        <end position="163"/>
    </location>
</feature>
<dbReference type="SUPFAM" id="SSF47986">
    <property type="entry name" value="DEATH domain"/>
    <property type="match status" value="1"/>
</dbReference>
<sequence>MSANTVTELVTDELRHEYKATLLQIKKQLTNDQQEELCFYHTAGLTPAETTGILKLFRSLENLRKISWEGVGFLKEGLHAVSRLDLAEILTKFENKRDLTELVCTYAGMKQGLRANCGSESVEQAAKYLVKMMSGRLLVPDGTKTKNVPDDFHEEIEPDPYTQ</sequence>
<feature type="non-terminal residue" evidence="3">
    <location>
        <position position="163"/>
    </location>
</feature>
<dbReference type="Pfam" id="PF01335">
    <property type="entry name" value="DED"/>
    <property type="match status" value="1"/>
</dbReference>
<feature type="domain" description="DED" evidence="2">
    <location>
        <begin position="17"/>
        <end position="92"/>
    </location>
</feature>
<gene>
    <name evidence="3" type="ORF">PEVE_00038100</name>
</gene>